<dbReference type="AlphaFoldDB" id="A0A336LPN4"/>
<reference evidence="2" key="1">
    <citation type="submission" date="2018-04" db="EMBL/GenBank/DDBJ databases">
        <authorList>
            <person name="Go L.Y."/>
            <person name="Mitchell J.A."/>
        </authorList>
    </citation>
    <scope>NUCLEOTIDE SEQUENCE</scope>
    <source>
        <tissue evidence="2">Whole organism</tissue>
    </source>
</reference>
<reference evidence="3" key="2">
    <citation type="submission" date="2018-07" db="EMBL/GenBank/DDBJ databases">
        <authorList>
            <person name="Quirk P.G."/>
            <person name="Krulwich T.A."/>
        </authorList>
    </citation>
    <scope>NUCLEOTIDE SEQUENCE</scope>
</reference>
<evidence type="ECO:0000313" key="2">
    <source>
        <dbReference type="EMBL" id="SSW97941.1"/>
    </source>
</evidence>
<feature type="compositionally biased region" description="Low complexity" evidence="1">
    <location>
        <begin position="87"/>
        <end position="102"/>
    </location>
</feature>
<feature type="region of interest" description="Disordered" evidence="1">
    <location>
        <begin position="37"/>
        <end position="115"/>
    </location>
</feature>
<gene>
    <name evidence="3" type="primary">CSON009152</name>
</gene>
<name>A0A336LPN4_CULSO</name>
<dbReference type="EMBL" id="UFQT01000035">
    <property type="protein sequence ID" value="SSX18327.1"/>
    <property type="molecule type" value="Genomic_DNA"/>
</dbReference>
<dbReference type="EMBL" id="UFQS01000035">
    <property type="protein sequence ID" value="SSW97941.1"/>
    <property type="molecule type" value="Genomic_DNA"/>
</dbReference>
<evidence type="ECO:0000313" key="3">
    <source>
        <dbReference type="EMBL" id="SSX18327.1"/>
    </source>
</evidence>
<protein>
    <submittedName>
        <fullName evidence="3">CSON009152 protein</fullName>
    </submittedName>
</protein>
<proteinExistence type="predicted"/>
<feature type="compositionally biased region" description="Polar residues" evidence="1">
    <location>
        <begin position="71"/>
        <end position="86"/>
    </location>
</feature>
<dbReference type="VEuPathDB" id="VectorBase:CSON009152"/>
<evidence type="ECO:0000256" key="1">
    <source>
        <dbReference type="SAM" id="MobiDB-lite"/>
    </source>
</evidence>
<organism evidence="3">
    <name type="scientific">Culicoides sonorensis</name>
    <name type="common">Biting midge</name>
    <dbReference type="NCBI Taxonomy" id="179676"/>
    <lineage>
        <taxon>Eukaryota</taxon>
        <taxon>Metazoa</taxon>
        <taxon>Ecdysozoa</taxon>
        <taxon>Arthropoda</taxon>
        <taxon>Hexapoda</taxon>
        <taxon>Insecta</taxon>
        <taxon>Pterygota</taxon>
        <taxon>Neoptera</taxon>
        <taxon>Endopterygota</taxon>
        <taxon>Diptera</taxon>
        <taxon>Nematocera</taxon>
        <taxon>Chironomoidea</taxon>
        <taxon>Ceratopogonidae</taxon>
        <taxon>Ceratopogoninae</taxon>
        <taxon>Culicoides</taxon>
        <taxon>Monoculicoides</taxon>
    </lineage>
</organism>
<sequence>MTSTNDEPIILSEDEFEDVENDVLPIKITEVKTLASSRTIQPLRGRPSQIRYKRLPTGQRIKIVPPRVSIPQGTSKEVKSQPTIELSKTPSTSSSSSQGSSSSRKRKSQHVTKPLEDTDVSFKEAVVIENTTENTDLMEYVAYLRVALNRLLMDVNLEKLDLPAAVGKVKISDRVKDLINAKVE</sequence>
<accession>A0A336LPN4</accession>